<keyword evidence="3 9" id="KW-0812">Transmembrane</keyword>
<evidence type="ECO:0000256" key="9">
    <source>
        <dbReference type="SAM" id="Phobius"/>
    </source>
</evidence>
<dbReference type="PIRSF" id="PIRSF000178">
    <property type="entry name" value="SDH_cyt_b560"/>
    <property type="match status" value="1"/>
</dbReference>
<dbReference type="GO" id="GO:0009055">
    <property type="term" value="F:electron transfer activity"/>
    <property type="evidence" value="ECO:0007669"/>
    <property type="project" value="InterPro"/>
</dbReference>
<evidence type="ECO:0000256" key="3">
    <source>
        <dbReference type="ARBA" id="ARBA00022692"/>
    </source>
</evidence>
<keyword evidence="5 9" id="KW-1133">Transmembrane helix</keyword>
<comment type="subcellular location">
    <subcellularLocation>
        <location evidence="1">Membrane</location>
    </subcellularLocation>
</comment>
<evidence type="ECO:0000256" key="2">
    <source>
        <dbReference type="ARBA" id="ARBA00022617"/>
    </source>
</evidence>
<feature type="transmembrane region" description="Helical" evidence="9">
    <location>
        <begin position="28"/>
        <end position="48"/>
    </location>
</feature>
<dbReference type="EMBL" id="KJ398159">
    <property type="protein sequence ID" value="AHX02434.1"/>
    <property type="molecule type" value="Genomic_DNA"/>
</dbReference>
<evidence type="ECO:0008006" key="11">
    <source>
        <dbReference type="Google" id="ProtNLM"/>
    </source>
</evidence>
<dbReference type="GO" id="GO:0006099">
    <property type="term" value="P:tricarboxylic acid cycle"/>
    <property type="evidence" value="ECO:0007669"/>
    <property type="project" value="InterPro"/>
</dbReference>
<keyword evidence="7 9" id="KW-0472">Membrane</keyword>
<reference evidence="10" key="1">
    <citation type="submission" date="2014-02" db="EMBL/GenBank/DDBJ databases">
        <title>Complete mitochondrion genomes reveal florideophycean red algal diversity.</title>
        <authorList>
            <person name="Yang E.C."/>
            <person name="Yoon H.S."/>
        </authorList>
    </citation>
    <scope>NUCLEOTIDE SEQUENCE</scope>
</reference>
<feature type="transmembrane region" description="Helical" evidence="9">
    <location>
        <begin position="69"/>
        <end position="92"/>
    </location>
</feature>
<evidence type="ECO:0000256" key="1">
    <source>
        <dbReference type="ARBA" id="ARBA00004370"/>
    </source>
</evidence>
<sequence length="95" mass="11360">MSYFFKFNRPLSPHILIYKTSFTLLKSIFHRISGLILSVYYSCFLLNLKWVVLPNFLVQKLILSLKFNFLITSVLLFLLVYHFISGLMFLYFNYS</sequence>
<evidence type="ECO:0000256" key="6">
    <source>
        <dbReference type="ARBA" id="ARBA00023004"/>
    </source>
</evidence>
<geneLocation type="mitochondrion" evidence="10"/>
<name>A0A0E3DBB5_CERJP</name>
<dbReference type="InterPro" id="IPR034804">
    <property type="entry name" value="SQR/QFR_C/D"/>
</dbReference>
<proteinExistence type="predicted"/>
<keyword evidence="4 8" id="KW-0479">Metal-binding</keyword>
<dbReference type="GO" id="GO:0005739">
    <property type="term" value="C:mitochondrion"/>
    <property type="evidence" value="ECO:0007669"/>
    <property type="project" value="GOC"/>
</dbReference>
<evidence type="ECO:0000256" key="4">
    <source>
        <dbReference type="ARBA" id="ARBA00022723"/>
    </source>
</evidence>
<comment type="cofactor">
    <cofactor evidence="8">
        <name>heme</name>
        <dbReference type="ChEBI" id="CHEBI:30413"/>
    </cofactor>
    <text evidence="8">The heme is bound between the two transmembrane subunits.</text>
</comment>
<evidence type="ECO:0000256" key="5">
    <source>
        <dbReference type="ARBA" id="ARBA00022989"/>
    </source>
</evidence>
<dbReference type="GO" id="GO:0016020">
    <property type="term" value="C:membrane"/>
    <property type="evidence" value="ECO:0007669"/>
    <property type="project" value="UniProtKB-SubCell"/>
</dbReference>
<evidence type="ECO:0000256" key="8">
    <source>
        <dbReference type="PIRSR" id="PIRSR000178-1"/>
    </source>
</evidence>
<evidence type="ECO:0000313" key="10">
    <source>
        <dbReference type="EMBL" id="AHX02434.1"/>
    </source>
</evidence>
<gene>
    <name evidence="10" type="ORF">Cjap.mt.23</name>
</gene>
<dbReference type="AlphaFoldDB" id="A0A0E3DBB5"/>
<keyword evidence="10" id="KW-0496">Mitochondrion</keyword>
<feature type="binding site" description="axial binding residue" evidence="8">
    <location>
        <position position="82"/>
    </location>
    <ligand>
        <name>heme</name>
        <dbReference type="ChEBI" id="CHEBI:30413"/>
        <note>ligand shared with second transmembrane subunit</note>
    </ligand>
    <ligandPart>
        <name>Fe</name>
        <dbReference type="ChEBI" id="CHEBI:18248"/>
    </ligandPart>
</feature>
<dbReference type="GO" id="GO:0046872">
    <property type="term" value="F:metal ion binding"/>
    <property type="evidence" value="ECO:0007669"/>
    <property type="project" value="UniProtKB-KW"/>
</dbReference>
<dbReference type="PANTHER" id="PTHR10978:SF5">
    <property type="entry name" value="SUCCINATE DEHYDROGENASE CYTOCHROME B560 SUBUNIT, MITOCHONDRIAL"/>
    <property type="match status" value="1"/>
</dbReference>
<evidence type="ECO:0000256" key="7">
    <source>
        <dbReference type="ARBA" id="ARBA00023136"/>
    </source>
</evidence>
<dbReference type="PANTHER" id="PTHR10978">
    <property type="entry name" value="SUCCINATE DEHYDROGENASE CYTOCHROME B560 SUBUNIT"/>
    <property type="match status" value="1"/>
</dbReference>
<dbReference type="Pfam" id="PF01127">
    <property type="entry name" value="Sdh_cyt"/>
    <property type="match status" value="1"/>
</dbReference>
<keyword evidence="2 8" id="KW-0349">Heme</keyword>
<dbReference type="GO" id="GO:0006121">
    <property type="term" value="P:mitochondrial electron transport, succinate to ubiquinone"/>
    <property type="evidence" value="ECO:0007669"/>
    <property type="project" value="TreeGrafter"/>
</dbReference>
<organism evidence="10">
    <name type="scientific">Ceramothamnion japonicum</name>
    <name type="common">Red alga</name>
    <name type="synonym">Ceramium japonicum</name>
    <dbReference type="NCBI Taxonomy" id="218448"/>
    <lineage>
        <taxon>Eukaryota</taxon>
        <taxon>Rhodophyta</taxon>
        <taxon>Florideophyceae</taxon>
        <taxon>Rhodymeniophycidae</taxon>
        <taxon>Ceramiales</taxon>
        <taxon>Ceramiaceae</taxon>
        <taxon>Ceramothamnion</taxon>
    </lineage>
</organism>
<protein>
    <recommendedName>
        <fullName evidence="11">Succinate dehydrogenase subunit 3</fullName>
    </recommendedName>
</protein>
<dbReference type="SUPFAM" id="SSF81343">
    <property type="entry name" value="Fumarate reductase respiratory complex transmembrane subunits"/>
    <property type="match status" value="1"/>
</dbReference>
<dbReference type="InterPro" id="IPR014314">
    <property type="entry name" value="Succ_DH_cytb556"/>
</dbReference>
<dbReference type="InterPro" id="IPR000701">
    <property type="entry name" value="SuccDH_FuR_B_TM-su"/>
</dbReference>
<dbReference type="Gene3D" id="1.20.1300.10">
    <property type="entry name" value="Fumarate reductase/succinate dehydrogenase, transmembrane subunit"/>
    <property type="match status" value="1"/>
</dbReference>
<keyword evidence="6 8" id="KW-0408">Iron</keyword>
<accession>A0A0E3DBB5</accession>